<organism evidence="2 3">
    <name type="scientific">[Mycoplasma] gypis</name>
    <dbReference type="NCBI Taxonomy" id="92404"/>
    <lineage>
        <taxon>Bacteria</taxon>
        <taxon>Bacillati</taxon>
        <taxon>Mycoplasmatota</taxon>
        <taxon>Mycoplasmoidales</taxon>
        <taxon>Metamycoplasmataceae</taxon>
        <taxon>Metamycoplasma</taxon>
    </lineage>
</organism>
<dbReference type="InterPro" id="IPR054786">
    <property type="entry name" value="MYPU_1760-like"/>
</dbReference>
<name>A0ABZ2RQ34_9BACT</name>
<dbReference type="RefSeq" id="WP_205498227.1">
    <property type="nucleotide sequence ID" value="NZ_CP148066.1"/>
</dbReference>
<evidence type="ECO:0000313" key="3">
    <source>
        <dbReference type="Proteomes" id="UP001460679"/>
    </source>
</evidence>
<gene>
    <name evidence="2" type="ORF">WG616_02540</name>
</gene>
<reference evidence="2" key="1">
    <citation type="submission" date="2024-03" db="EMBL/GenBank/DDBJ databases">
        <title>Complete genome sequence of Mycoplasma gypis type strain B1/T1.</title>
        <authorList>
            <person name="Spergser J."/>
        </authorList>
    </citation>
    <scope>NUCLEOTIDE SEQUENCE [LARGE SCALE GENOMIC DNA]</scope>
    <source>
        <strain evidence="2">B1/T1</strain>
    </source>
</reference>
<accession>A0ABZ2RQ34</accession>
<dbReference type="EMBL" id="CP148066">
    <property type="protein sequence ID" value="WXL28226.1"/>
    <property type="molecule type" value="Genomic_DNA"/>
</dbReference>
<keyword evidence="3" id="KW-1185">Reference proteome</keyword>
<protein>
    <recommendedName>
        <fullName evidence="4">DUF31 domain-containing protein</fullName>
    </recommendedName>
</protein>
<proteinExistence type="predicted"/>
<evidence type="ECO:0000256" key="1">
    <source>
        <dbReference type="SAM" id="Phobius"/>
    </source>
</evidence>
<keyword evidence="1" id="KW-0812">Transmembrane</keyword>
<dbReference type="NCBIfam" id="NF045830">
    <property type="entry name" value="MYPU_1760_HExxH"/>
    <property type="match status" value="1"/>
</dbReference>
<keyword evidence="1" id="KW-1133">Transmembrane helix</keyword>
<evidence type="ECO:0000313" key="2">
    <source>
        <dbReference type="EMBL" id="WXL28226.1"/>
    </source>
</evidence>
<sequence>MSKKEKNEKKIILFSALAAFGVIGASAGISWAIINSLSLNNSSNKYKKYTPAWEKYIGFNLKENKDGKPNPDYDSKLLSFREWPYKTDEDGNDVYFFGPEGLKLLALNFLKRGGFGPETQELNFVNINIPKISNVETTNAKGLFVPAYESIYLSIEDLLQVNGRKRALAKPWTEIDLDSKIELILPTLVHEYMHHFAYVYANSMTENDSLGTHEIVANLRKSTISHSTSEDKIKKILSTVYNKKFVNNFKEALFKYDIKPDKNNFNLPSDTVSIYQYYSTKQLFDKANSWQDENTWKTLNEYAKEGYKNTFNVNKNSRIKFADSINEQNLNYFYSLEELIPREFLKMSWVPKNKIGTSDNGKFGYMSLSNGNSNVFVSAYGEDLMRSIDTGKISKIGPTNYEADNVFAENWIFSGTFLPSRDTNAKDFEQWNKDRLDEKNKLILYKSYLDLVGFRLPISQIRIDNSYLQKVSDDKVSSNSKEIQKDIKDAQNNIYFGGYLPFDINSEWTLKNTTNIEDIYHNENFINRMKDTHLVIKYQSAKNPSEIKKQILDLKINEGRLGLKDTWYQNYRSLQQTYRVGLTYLKGDFVYLSYFTKNSFDISKAKDNNIKNAYFWYDKNKDGIEQSNEVQLFNNERTYKRYQDVQRRISTFRSQLKEYYPDFKSYKLEYGNKEQGYAIKMGVYE</sequence>
<keyword evidence="1" id="KW-0472">Membrane</keyword>
<evidence type="ECO:0008006" key="4">
    <source>
        <dbReference type="Google" id="ProtNLM"/>
    </source>
</evidence>
<dbReference type="Proteomes" id="UP001460679">
    <property type="component" value="Chromosome"/>
</dbReference>
<feature type="transmembrane region" description="Helical" evidence="1">
    <location>
        <begin position="12"/>
        <end position="34"/>
    </location>
</feature>